<evidence type="ECO:0000256" key="2">
    <source>
        <dbReference type="ARBA" id="ARBA00004776"/>
    </source>
</evidence>
<evidence type="ECO:0000256" key="1">
    <source>
        <dbReference type="ARBA" id="ARBA00001947"/>
    </source>
</evidence>
<evidence type="ECO:0000256" key="3">
    <source>
        <dbReference type="ARBA" id="ARBA00022670"/>
    </source>
</evidence>
<keyword evidence="4" id="KW-0479">Metal-binding</keyword>
<sequence>MKDADARSITTARPSAGESHATERHHLDRCHLDRRHLLRAGLGLAAVASAGGTLFSSEEAEAAALRAPPRVLSLVNLHTGERINAEYWSKGKYVRDAMRALNRVLRDHHNNSVHAMDPKLLDLVHALSRKINRRGPIEIISGYRSPETNAMLREADGSGVAQNSFHMRGMAIDLRVEGLSTRQLQRAALSLRGGGVGYYPDSNFVHVDVGPLRHW</sequence>
<organism evidence="13 14">
    <name type="scientific">Azospirillum lipoferum</name>
    <dbReference type="NCBI Taxonomy" id="193"/>
    <lineage>
        <taxon>Bacteria</taxon>
        <taxon>Pseudomonadati</taxon>
        <taxon>Pseudomonadota</taxon>
        <taxon>Alphaproteobacteria</taxon>
        <taxon>Rhodospirillales</taxon>
        <taxon>Azospirillaceae</taxon>
        <taxon>Azospirillum</taxon>
    </lineage>
</organism>
<comment type="pathway">
    <text evidence="2">Cell wall biogenesis; cell wall polysaccharide biosynthesis.</text>
</comment>
<evidence type="ECO:0000256" key="5">
    <source>
        <dbReference type="ARBA" id="ARBA00022729"/>
    </source>
</evidence>
<evidence type="ECO:0000256" key="12">
    <source>
        <dbReference type="SAM" id="MobiDB-lite"/>
    </source>
</evidence>
<dbReference type="Proteomes" id="UP000324927">
    <property type="component" value="Unassembled WGS sequence"/>
</dbReference>
<dbReference type="InterPro" id="IPR006311">
    <property type="entry name" value="TAT_signal"/>
</dbReference>
<dbReference type="SUPFAM" id="SSF55166">
    <property type="entry name" value="Hedgehog/DD-peptidase"/>
    <property type="match status" value="1"/>
</dbReference>
<name>A0A5A9GTH5_AZOLI</name>
<keyword evidence="8" id="KW-0482">Metalloprotease</keyword>
<dbReference type="InterPro" id="IPR010275">
    <property type="entry name" value="MepK"/>
</dbReference>
<evidence type="ECO:0000256" key="8">
    <source>
        <dbReference type="ARBA" id="ARBA00023049"/>
    </source>
</evidence>
<reference evidence="13 14" key="1">
    <citation type="submission" date="2019-08" db="EMBL/GenBank/DDBJ databases">
        <authorList>
            <person name="Grouzdev D."/>
            <person name="Tikhonova E."/>
            <person name="Kravchenko I."/>
        </authorList>
    </citation>
    <scope>NUCLEOTIDE SEQUENCE [LARGE SCALE GENOMIC DNA]</scope>
    <source>
        <strain evidence="13 14">59b</strain>
    </source>
</reference>
<dbReference type="RefSeq" id="WP_149230670.1">
    <property type="nucleotide sequence ID" value="NZ_JALJXJ010000001.1"/>
</dbReference>
<dbReference type="OrthoDB" id="9782994at2"/>
<dbReference type="GO" id="GO:0046872">
    <property type="term" value="F:metal ion binding"/>
    <property type="evidence" value="ECO:0007669"/>
    <property type="project" value="UniProtKB-KW"/>
</dbReference>
<dbReference type="InterPro" id="IPR009045">
    <property type="entry name" value="Zn_M74/Hedgehog-like"/>
</dbReference>
<keyword evidence="3" id="KW-0645">Protease</keyword>
<keyword evidence="7" id="KW-0862">Zinc</keyword>
<evidence type="ECO:0000256" key="11">
    <source>
        <dbReference type="ARBA" id="ARBA00093666"/>
    </source>
</evidence>
<dbReference type="Gene3D" id="3.30.1380.10">
    <property type="match status" value="1"/>
</dbReference>
<evidence type="ECO:0000313" key="13">
    <source>
        <dbReference type="EMBL" id="KAA0597132.1"/>
    </source>
</evidence>
<dbReference type="PROSITE" id="PS51318">
    <property type="entry name" value="TAT"/>
    <property type="match status" value="1"/>
</dbReference>
<accession>A0A5A9GTH5</accession>
<dbReference type="GO" id="GO:0006508">
    <property type="term" value="P:proteolysis"/>
    <property type="evidence" value="ECO:0007669"/>
    <property type="project" value="UniProtKB-KW"/>
</dbReference>
<keyword evidence="5" id="KW-0732">Signal</keyword>
<keyword evidence="14" id="KW-1185">Reference proteome</keyword>
<evidence type="ECO:0000256" key="7">
    <source>
        <dbReference type="ARBA" id="ARBA00022833"/>
    </source>
</evidence>
<comment type="similarity">
    <text evidence="10">Belongs to the peptidase M15 family.</text>
</comment>
<dbReference type="PANTHER" id="PTHR37425:SF1">
    <property type="entry name" value="OUTER MEMBRANE PROTEIN"/>
    <property type="match status" value="1"/>
</dbReference>
<evidence type="ECO:0000256" key="10">
    <source>
        <dbReference type="ARBA" id="ARBA00093448"/>
    </source>
</evidence>
<dbReference type="PANTHER" id="PTHR37425">
    <property type="match status" value="1"/>
</dbReference>
<keyword evidence="9" id="KW-0961">Cell wall biogenesis/degradation</keyword>
<comment type="caution">
    <text evidence="13">The sequence shown here is derived from an EMBL/GenBank/DDBJ whole genome shotgun (WGS) entry which is preliminary data.</text>
</comment>
<dbReference type="CDD" id="cd14844">
    <property type="entry name" value="Zn-DD-carboxypeptidase_like"/>
    <property type="match status" value="1"/>
</dbReference>
<evidence type="ECO:0000256" key="9">
    <source>
        <dbReference type="ARBA" id="ARBA00023316"/>
    </source>
</evidence>
<evidence type="ECO:0000313" key="14">
    <source>
        <dbReference type="Proteomes" id="UP000324927"/>
    </source>
</evidence>
<dbReference type="GO" id="GO:0071555">
    <property type="term" value="P:cell wall organization"/>
    <property type="evidence" value="ECO:0007669"/>
    <property type="project" value="UniProtKB-KW"/>
</dbReference>
<gene>
    <name evidence="13" type="ORF">FZ942_08485</name>
</gene>
<evidence type="ECO:0000256" key="6">
    <source>
        <dbReference type="ARBA" id="ARBA00022801"/>
    </source>
</evidence>
<feature type="region of interest" description="Disordered" evidence="12">
    <location>
        <begin position="1"/>
        <end position="27"/>
    </location>
</feature>
<dbReference type="GO" id="GO:0008237">
    <property type="term" value="F:metallopeptidase activity"/>
    <property type="evidence" value="ECO:0007669"/>
    <property type="project" value="UniProtKB-KW"/>
</dbReference>
<evidence type="ECO:0000256" key="4">
    <source>
        <dbReference type="ARBA" id="ARBA00022723"/>
    </source>
</evidence>
<comment type="cofactor">
    <cofactor evidence="1">
        <name>Zn(2+)</name>
        <dbReference type="ChEBI" id="CHEBI:29105"/>
    </cofactor>
</comment>
<protein>
    <recommendedName>
        <fullName evidence="11">Murein endopeptidase K</fullName>
    </recommendedName>
</protein>
<keyword evidence="6" id="KW-0378">Hydrolase</keyword>
<dbReference type="AlphaFoldDB" id="A0A5A9GTH5"/>
<proteinExistence type="inferred from homology"/>
<dbReference type="Pfam" id="PF05951">
    <property type="entry name" value="Peptidase_M15_2"/>
    <property type="match status" value="1"/>
</dbReference>
<dbReference type="EMBL" id="VTTN01000002">
    <property type="protein sequence ID" value="KAA0597132.1"/>
    <property type="molecule type" value="Genomic_DNA"/>
</dbReference>